<dbReference type="InterPro" id="IPR001314">
    <property type="entry name" value="Peptidase_S1A"/>
</dbReference>
<keyword evidence="4 7" id="KW-0720">Serine protease</keyword>
<dbReference type="SMR" id="A0A1S4FB24"/>
<evidence type="ECO:0000256" key="6">
    <source>
        <dbReference type="ARBA" id="ARBA00024195"/>
    </source>
</evidence>
<evidence type="ECO:0000259" key="9">
    <source>
        <dbReference type="PROSITE" id="PS50240"/>
    </source>
</evidence>
<reference evidence="10" key="2">
    <citation type="journal article" date="2007" name="Science">
        <title>Genome sequence of Aedes aegypti, a major arbovirus vector.</title>
        <authorList>
            <person name="Nene V."/>
            <person name="Wortman J.R."/>
            <person name="Lawson D."/>
            <person name="Haas B."/>
            <person name="Kodira C."/>
            <person name="Tu Z.J."/>
            <person name="Loftus B."/>
            <person name="Xi Z."/>
            <person name="Megy K."/>
            <person name="Grabherr M."/>
            <person name="Ren Q."/>
            <person name="Zdobnov E.M."/>
            <person name="Lobo N.F."/>
            <person name="Campbell K.S."/>
            <person name="Brown S.E."/>
            <person name="Bonaldo M.F."/>
            <person name="Zhu J."/>
            <person name="Sinkins S.P."/>
            <person name="Hogenkamp D.G."/>
            <person name="Amedeo P."/>
            <person name="Arensburger P."/>
            <person name="Atkinson P.W."/>
            <person name="Bidwell S."/>
            <person name="Biedler J."/>
            <person name="Birney E."/>
            <person name="Bruggner R.V."/>
            <person name="Costas J."/>
            <person name="Coy M.R."/>
            <person name="Crabtree J."/>
            <person name="Crawford M."/>
            <person name="Debruyn B."/>
            <person name="Decaprio D."/>
            <person name="Eiglmeier K."/>
            <person name="Eisenstadt E."/>
            <person name="El-Dorry H."/>
            <person name="Gelbart W.M."/>
            <person name="Gomes S.L."/>
            <person name="Hammond M."/>
            <person name="Hannick L.I."/>
            <person name="Hogan J.R."/>
            <person name="Holmes M.H."/>
            <person name="Jaffe D."/>
            <person name="Johnston J.S."/>
            <person name="Kennedy R.C."/>
            <person name="Koo H."/>
            <person name="Kravitz S."/>
            <person name="Kriventseva E.V."/>
            <person name="Kulp D."/>
            <person name="Labutti K."/>
            <person name="Lee E."/>
            <person name="Li S."/>
            <person name="Lovin D.D."/>
            <person name="Mao C."/>
            <person name="Mauceli E."/>
            <person name="Menck C.F."/>
            <person name="Miller J.R."/>
            <person name="Montgomery P."/>
            <person name="Mori A."/>
            <person name="Nascimento A.L."/>
            <person name="Naveira H.F."/>
            <person name="Nusbaum C."/>
            <person name="O'leary S."/>
            <person name="Orvis J."/>
            <person name="Pertea M."/>
            <person name="Quesneville H."/>
            <person name="Reidenbach K.R."/>
            <person name="Rogers Y.H."/>
            <person name="Roth C.W."/>
            <person name="Schneider J.R."/>
            <person name="Schatz M."/>
            <person name="Shumway M."/>
            <person name="Stanke M."/>
            <person name="Stinson E.O."/>
            <person name="Tubio J.M."/>
            <person name="Vanzee J.P."/>
            <person name="Verjovski-Almeida S."/>
            <person name="Werner D."/>
            <person name="White O."/>
            <person name="Wyder S."/>
            <person name="Zeng Q."/>
            <person name="Zhao Q."/>
            <person name="Zhao Y."/>
            <person name="Hill C.A."/>
            <person name="Raikhel A.S."/>
            <person name="Soares M.B."/>
            <person name="Knudson D.L."/>
            <person name="Lee N.H."/>
            <person name="Galagan J."/>
            <person name="Salzberg S.L."/>
            <person name="Paulsen I.T."/>
            <person name="Dimopoulos G."/>
            <person name="Collins F.H."/>
            <person name="Birren B."/>
            <person name="Fraser-Liggett C.M."/>
            <person name="Severson D.W."/>
        </authorList>
    </citation>
    <scope>NUCLEOTIDE SEQUENCE [LARGE SCALE GENOMIC DNA]</scope>
    <source>
        <strain evidence="10">Liverpool</strain>
    </source>
</reference>
<dbReference type="PRINTS" id="PR00722">
    <property type="entry name" value="CHYMOTRYPSIN"/>
</dbReference>
<proteinExistence type="inferred from homology"/>
<keyword evidence="8" id="KW-0732">Signal</keyword>
<reference evidence="10" key="1">
    <citation type="submission" date="2005-10" db="EMBL/GenBank/DDBJ databases">
        <authorList>
            <person name="Loftus B.J."/>
            <person name="Nene V.M."/>
            <person name="Hannick L.I."/>
            <person name="Bidwell S."/>
            <person name="Haas B."/>
            <person name="Amedeo P."/>
            <person name="Orvis J."/>
            <person name="Wortman J.R."/>
            <person name="White O.R."/>
            <person name="Salzberg S."/>
            <person name="Shumway M."/>
            <person name="Koo H."/>
            <person name="Zhao Y."/>
            <person name="Holmes M."/>
            <person name="Miller J."/>
            <person name="Schatz M."/>
            <person name="Pop M."/>
            <person name="Pai G."/>
            <person name="Utterback T."/>
            <person name="Rogers Y.-H."/>
            <person name="Kravitz S."/>
            <person name="Fraser C.M."/>
        </authorList>
    </citation>
    <scope>NUCLEOTIDE SEQUENCE</scope>
    <source>
        <strain evidence="10">Liverpool</strain>
    </source>
</reference>
<dbReference type="PANTHER" id="PTHR24276:SF91">
    <property type="entry name" value="AT26814P-RELATED"/>
    <property type="match status" value="1"/>
</dbReference>
<dbReference type="GO" id="GO:0007586">
    <property type="term" value="P:digestion"/>
    <property type="evidence" value="ECO:0007669"/>
    <property type="project" value="UniProtKB-KW"/>
</dbReference>
<dbReference type="SUPFAM" id="SSF50494">
    <property type="entry name" value="Trypsin-like serine proteases"/>
    <property type="match status" value="1"/>
</dbReference>
<keyword evidence="2" id="KW-0222">Digestion</keyword>
<dbReference type="InterPro" id="IPR050430">
    <property type="entry name" value="Peptidase_S1"/>
</dbReference>
<dbReference type="MEROPS" id="S01.A83"/>
<dbReference type="OMA" id="QWGAARI"/>
<dbReference type="FunFam" id="2.40.10.10:FF:000034">
    <property type="entry name" value="Eupolytin"/>
    <property type="match status" value="1"/>
</dbReference>
<evidence type="ECO:0000313" key="10">
    <source>
        <dbReference type="EMBL" id="EAT42906.1"/>
    </source>
</evidence>
<dbReference type="PROSITE" id="PS00134">
    <property type="entry name" value="TRYPSIN_HIS"/>
    <property type="match status" value="1"/>
</dbReference>
<evidence type="ECO:0000256" key="1">
    <source>
        <dbReference type="ARBA" id="ARBA00022670"/>
    </source>
</evidence>
<dbReference type="Proteomes" id="UP000682892">
    <property type="component" value="Unassembled WGS sequence"/>
</dbReference>
<evidence type="ECO:0000256" key="5">
    <source>
        <dbReference type="ARBA" id="ARBA00023157"/>
    </source>
</evidence>
<evidence type="ECO:0000256" key="7">
    <source>
        <dbReference type="RuleBase" id="RU363034"/>
    </source>
</evidence>
<dbReference type="AlphaFoldDB" id="A0A1S4FB24"/>
<dbReference type="MEROPS" id="S01.103"/>
<evidence type="ECO:0000256" key="4">
    <source>
        <dbReference type="ARBA" id="ARBA00022825"/>
    </source>
</evidence>
<keyword evidence="1 7" id="KW-0645">Protease</keyword>
<dbReference type="HOGENOM" id="CLU_006842_7_1_1"/>
<name>A0A1S4FB24_AEDAE</name>
<feature type="chain" id="PRO_5036446241" evidence="8">
    <location>
        <begin position="17"/>
        <end position="271"/>
    </location>
</feature>
<dbReference type="EMBL" id="CH477349">
    <property type="protein sequence ID" value="EAT42906.1"/>
    <property type="molecule type" value="Genomic_DNA"/>
</dbReference>
<keyword evidence="3 7" id="KW-0378">Hydrolase</keyword>
<keyword evidence="5" id="KW-1015">Disulfide bond</keyword>
<gene>
    <name evidence="10" type="ORF">AaeL_AAEL005607</name>
</gene>
<dbReference type="InterPro" id="IPR018114">
    <property type="entry name" value="TRYPSIN_HIS"/>
</dbReference>
<feature type="domain" description="Peptidase S1" evidence="9">
    <location>
        <begin position="46"/>
        <end position="270"/>
    </location>
</feature>
<dbReference type="InterPro" id="IPR033116">
    <property type="entry name" value="TRYPSIN_SER"/>
</dbReference>
<dbReference type="GO" id="GO:0004252">
    <property type="term" value="F:serine-type endopeptidase activity"/>
    <property type="evidence" value="ECO:0007669"/>
    <property type="project" value="InterPro"/>
</dbReference>
<dbReference type="GO" id="GO:0006508">
    <property type="term" value="P:proteolysis"/>
    <property type="evidence" value="ECO:0007669"/>
    <property type="project" value="UniProtKB-KW"/>
</dbReference>
<dbReference type="InterPro" id="IPR043504">
    <property type="entry name" value="Peptidase_S1_PA_chymotrypsin"/>
</dbReference>
<dbReference type="PROSITE" id="PS50240">
    <property type="entry name" value="TRYPSIN_DOM"/>
    <property type="match status" value="1"/>
</dbReference>
<dbReference type="OrthoDB" id="10059102at2759"/>
<feature type="signal peptide" evidence="8">
    <location>
        <begin position="1"/>
        <end position="16"/>
    </location>
</feature>
<organism evidence="10 11">
    <name type="scientific">Aedes aegypti</name>
    <name type="common">Yellowfever mosquito</name>
    <name type="synonym">Culex aegypti</name>
    <dbReference type="NCBI Taxonomy" id="7159"/>
    <lineage>
        <taxon>Eukaryota</taxon>
        <taxon>Metazoa</taxon>
        <taxon>Ecdysozoa</taxon>
        <taxon>Arthropoda</taxon>
        <taxon>Hexapoda</taxon>
        <taxon>Insecta</taxon>
        <taxon>Pterygota</taxon>
        <taxon>Neoptera</taxon>
        <taxon>Endopterygota</taxon>
        <taxon>Diptera</taxon>
        <taxon>Nematocera</taxon>
        <taxon>Culicoidea</taxon>
        <taxon>Culicidae</taxon>
        <taxon>Culicinae</taxon>
        <taxon>Aedini</taxon>
        <taxon>Aedes</taxon>
        <taxon>Stegomyia</taxon>
    </lineage>
</organism>
<reference evidence="10" key="3">
    <citation type="submission" date="2012-09" db="EMBL/GenBank/DDBJ databases">
        <authorList>
            <consortium name="VectorBase"/>
        </authorList>
    </citation>
    <scope>NUCLEOTIDE SEQUENCE</scope>
    <source>
        <strain evidence="10">Liverpool</strain>
    </source>
</reference>
<dbReference type="SMART" id="SM00020">
    <property type="entry name" value="Tryp_SPc"/>
    <property type="match status" value="1"/>
</dbReference>
<dbReference type="PROSITE" id="PS00135">
    <property type="entry name" value="TRYPSIN_SER"/>
    <property type="match status" value="1"/>
</dbReference>
<sequence>MKACIVLALCVVSAFAGPEEDLWLKFNKVRPADLEGYEVPEFEGRIVGGNEVSIANFPYQLSLRHNGNHICGASVISSNWALSAAHCTVAPVSAGSATLRGGSSSRLTGGVIFAVAQIVNHPQYNANTINNDVSVLRSTTSFAGANISPITIVPSGTNFAGGTRSVVSGWGLTTPGGSLPTNLRAVDIPVVTLATCRNQWGAARITDSMVCAGEPGRDSCNGDSGGPLVTGGRQFGIVSWGATQCGGNLAGVYANIGAAVIRNFISSNTGV</sequence>
<evidence type="ECO:0000256" key="3">
    <source>
        <dbReference type="ARBA" id="ARBA00022801"/>
    </source>
</evidence>
<evidence type="ECO:0000256" key="2">
    <source>
        <dbReference type="ARBA" id="ARBA00022757"/>
    </source>
</evidence>
<dbReference type="InterPro" id="IPR009003">
    <property type="entry name" value="Peptidase_S1_PA"/>
</dbReference>
<evidence type="ECO:0000256" key="8">
    <source>
        <dbReference type="SAM" id="SignalP"/>
    </source>
</evidence>
<dbReference type="KEGG" id="aag:5566739"/>
<dbReference type="InterPro" id="IPR001254">
    <property type="entry name" value="Trypsin_dom"/>
</dbReference>
<evidence type="ECO:0000313" key="11">
    <source>
        <dbReference type="Proteomes" id="UP000682892"/>
    </source>
</evidence>
<dbReference type="Pfam" id="PF00089">
    <property type="entry name" value="Trypsin"/>
    <property type="match status" value="1"/>
</dbReference>
<protein>
    <submittedName>
        <fullName evidence="10">AAEL005607-PA</fullName>
    </submittedName>
</protein>
<comment type="similarity">
    <text evidence="6">Belongs to the peptidase S1 family. CLIP subfamily.</text>
</comment>
<dbReference type="CDD" id="cd00190">
    <property type="entry name" value="Tryp_SPc"/>
    <property type="match status" value="1"/>
</dbReference>
<dbReference type="Gene3D" id="2.40.10.10">
    <property type="entry name" value="Trypsin-like serine proteases"/>
    <property type="match status" value="2"/>
</dbReference>
<dbReference type="PANTHER" id="PTHR24276">
    <property type="entry name" value="POLYSERASE-RELATED"/>
    <property type="match status" value="1"/>
</dbReference>
<accession>A0A1S4FB24</accession>